<dbReference type="AlphaFoldDB" id="A0A2H1I1P2"/>
<evidence type="ECO:0000256" key="2">
    <source>
        <dbReference type="ARBA" id="ARBA00023125"/>
    </source>
</evidence>
<dbReference type="KEGG" id="blin:BLSMQ_3432"/>
<dbReference type="PANTHER" id="PTHR47506">
    <property type="entry name" value="TRANSCRIPTIONAL REGULATORY PROTEIN"/>
    <property type="match status" value="1"/>
</dbReference>
<keyword evidence="12" id="KW-1185">Reference proteome</keyword>
<gene>
    <name evidence="9" type="ORF">BAUR9175_00822</name>
    <name evidence="8" type="ORF">BAURA63_00250</name>
    <name evidence="7" type="ORF">BLSMQ_3432</name>
</gene>
<sequence length="255" mass="28562">MKILIGCPGRQRPARTDTAQPVRQHHSHTSTATTPTMKCSMNTDNLSARRRQTRSTLVEAGMSVFAHKGIDGASIEEICEAAGFTRGAFYSNFSSRDDLVLATIEQRTSRDLDMLDAAIERWRDRLNSSRPENIEGFLTEFIDDTFSQKRSTAAEVIAEQEIQLYCLRTPELYPRYAELSSFQVQRIQSLIENAIGFAKAASTIPLKDLIEALTAIHTQSSLRAAAGKDLHEVVEIDSTQMVRILNRLLDFSQKP</sequence>
<keyword evidence="1" id="KW-0805">Transcription regulation</keyword>
<dbReference type="PRINTS" id="PR00455">
    <property type="entry name" value="HTHTETR"/>
</dbReference>
<organism evidence="9 12">
    <name type="scientific">Brevibacterium aurantiacum</name>
    <dbReference type="NCBI Taxonomy" id="273384"/>
    <lineage>
        <taxon>Bacteria</taxon>
        <taxon>Bacillati</taxon>
        <taxon>Actinomycetota</taxon>
        <taxon>Actinomycetes</taxon>
        <taxon>Micrococcales</taxon>
        <taxon>Brevibacteriaceae</taxon>
        <taxon>Brevibacterium</taxon>
    </lineage>
</organism>
<dbReference type="InterPro" id="IPR001647">
    <property type="entry name" value="HTH_TetR"/>
</dbReference>
<accession>A0A1D7W827</accession>
<dbReference type="InterPro" id="IPR009057">
    <property type="entry name" value="Homeodomain-like_sf"/>
</dbReference>
<reference evidence="7" key="1">
    <citation type="submission" date="2016-09" db="EMBL/GenBank/DDBJ databases">
        <title>Complete Genome Sequence of Brevibacterium aurantiacum SMQ-1335.</title>
        <authorList>
            <person name="de Melo A.G."/>
            <person name="Labrie S.J."/>
            <person name="Dumaresq J."/>
            <person name="Roberts R.J."/>
            <person name="Tremblay D.M."/>
            <person name="Moineau S."/>
        </authorList>
    </citation>
    <scope>NUCLEOTIDE SEQUENCE</scope>
    <source>
        <strain evidence="7">SMQ-1335</strain>
    </source>
</reference>
<dbReference type="GO" id="GO:0003677">
    <property type="term" value="F:DNA binding"/>
    <property type="evidence" value="ECO:0007669"/>
    <property type="project" value="UniProtKB-UniRule"/>
</dbReference>
<dbReference type="EMBL" id="FXYZ01000001">
    <property type="protein sequence ID" value="SMX63413.1"/>
    <property type="molecule type" value="Genomic_DNA"/>
</dbReference>
<dbReference type="EMBL" id="FXZB01000004">
    <property type="protein sequence ID" value="SMX69078.1"/>
    <property type="molecule type" value="Genomic_DNA"/>
</dbReference>
<name>A0A2H1I1P2_BREAU</name>
<dbReference type="Gene3D" id="1.10.357.10">
    <property type="entry name" value="Tetracycline Repressor, domain 2"/>
    <property type="match status" value="1"/>
</dbReference>
<dbReference type="PANTHER" id="PTHR47506:SF1">
    <property type="entry name" value="HTH-TYPE TRANSCRIPTIONAL REGULATOR YJDC"/>
    <property type="match status" value="1"/>
</dbReference>
<proteinExistence type="predicted"/>
<evidence type="ECO:0000313" key="10">
    <source>
        <dbReference type="Proteomes" id="UP000094793"/>
    </source>
</evidence>
<dbReference type="PATRIC" id="fig|1703.10.peg.3543"/>
<dbReference type="Pfam" id="PF00440">
    <property type="entry name" value="TetR_N"/>
    <property type="match status" value="1"/>
</dbReference>
<reference evidence="9 11" key="4">
    <citation type="submission" date="2017-03" db="EMBL/GenBank/DDBJ databases">
        <authorList>
            <person name="Afonso C.L."/>
            <person name="Miller P.J."/>
            <person name="Scott M.A."/>
            <person name="Spackman E."/>
            <person name="Goraichik I."/>
            <person name="Dimitrov K.M."/>
            <person name="Suarez D.L."/>
            <person name="Swayne D.E."/>
        </authorList>
    </citation>
    <scope>NUCLEOTIDE SEQUENCE [LARGE SCALE GENOMIC DNA]</scope>
    <source>
        <strain evidence="8">6</strain>
        <strain evidence="11">6(3)</strain>
        <strain evidence="9">ATCC 9175</strain>
    </source>
</reference>
<evidence type="ECO:0000313" key="9">
    <source>
        <dbReference type="EMBL" id="SMX69078.1"/>
    </source>
</evidence>
<evidence type="ECO:0000313" key="8">
    <source>
        <dbReference type="EMBL" id="SMX63413.1"/>
    </source>
</evidence>
<dbReference type="EMBL" id="CP017150">
    <property type="protein sequence ID" value="AOP55132.1"/>
    <property type="molecule type" value="Genomic_DNA"/>
</dbReference>
<dbReference type="PROSITE" id="PS50977">
    <property type="entry name" value="HTH_TETR_2"/>
    <property type="match status" value="1"/>
</dbReference>
<reference evidence="12" key="3">
    <citation type="submission" date="2017-03" db="EMBL/GenBank/DDBJ databases">
        <authorList>
            <person name="Monnet C."/>
        </authorList>
    </citation>
    <scope>NUCLEOTIDE SEQUENCE [LARGE SCALE GENOMIC DNA]</scope>
    <source>
        <strain evidence="12">ATCC 9175</strain>
    </source>
</reference>
<evidence type="ECO:0000256" key="3">
    <source>
        <dbReference type="ARBA" id="ARBA00023163"/>
    </source>
</evidence>
<feature type="domain" description="HTH tetR-type" evidence="6">
    <location>
        <begin position="51"/>
        <end position="111"/>
    </location>
</feature>
<dbReference type="eggNOG" id="COG1309">
    <property type="taxonomic scope" value="Bacteria"/>
</dbReference>
<feature type="DNA-binding region" description="H-T-H motif" evidence="4">
    <location>
        <begin position="74"/>
        <end position="93"/>
    </location>
</feature>
<keyword evidence="3" id="KW-0804">Transcription</keyword>
<dbReference type="SUPFAM" id="SSF46689">
    <property type="entry name" value="Homeodomain-like"/>
    <property type="match status" value="1"/>
</dbReference>
<dbReference type="Proteomes" id="UP000234525">
    <property type="component" value="Unassembled WGS sequence"/>
</dbReference>
<evidence type="ECO:0000256" key="4">
    <source>
        <dbReference type="PROSITE-ProRule" id="PRU00335"/>
    </source>
</evidence>
<dbReference type="Proteomes" id="UP000094793">
    <property type="component" value="Chromosome"/>
</dbReference>
<keyword evidence="2 4" id="KW-0238">DNA-binding</keyword>
<evidence type="ECO:0000259" key="6">
    <source>
        <dbReference type="PROSITE" id="PS50977"/>
    </source>
</evidence>
<evidence type="ECO:0000313" key="12">
    <source>
        <dbReference type="Proteomes" id="UP000234525"/>
    </source>
</evidence>
<dbReference type="Proteomes" id="UP000234327">
    <property type="component" value="Unassembled WGS sequence"/>
</dbReference>
<evidence type="ECO:0000256" key="1">
    <source>
        <dbReference type="ARBA" id="ARBA00023015"/>
    </source>
</evidence>
<protein>
    <submittedName>
        <fullName evidence="9">Transcriptional regulator, TetR family</fullName>
    </submittedName>
</protein>
<evidence type="ECO:0000313" key="7">
    <source>
        <dbReference type="EMBL" id="AOP55132.1"/>
    </source>
</evidence>
<reference evidence="10" key="2">
    <citation type="submission" date="2016-09" db="EMBL/GenBank/DDBJ databases">
        <title>Complete Genome Sequence of Brevibacterium linens SMQ-1335.</title>
        <authorList>
            <person name="de Melo A.G."/>
            <person name="Labrie S.J."/>
            <person name="Dumaresq J."/>
            <person name="Roberts R.J."/>
            <person name="Tremblay D.M."/>
            <person name="Moineau S."/>
        </authorList>
    </citation>
    <scope>NUCLEOTIDE SEQUENCE [LARGE SCALE GENOMIC DNA]</scope>
    <source>
        <strain evidence="10">SMQ-1335</strain>
    </source>
</reference>
<evidence type="ECO:0000313" key="11">
    <source>
        <dbReference type="Proteomes" id="UP000234327"/>
    </source>
</evidence>
<evidence type="ECO:0000256" key="5">
    <source>
        <dbReference type="SAM" id="MobiDB-lite"/>
    </source>
</evidence>
<accession>A0A2H1I1P2</accession>
<feature type="region of interest" description="Disordered" evidence="5">
    <location>
        <begin position="1"/>
        <end position="41"/>
    </location>
</feature>